<sequence length="699" mass="79071">MTKQWPLKALSRALSRAYSSSSTSNSTPSFPLKHVVKSNFNSSLADLKRHVIAADFIAIDLEMTGITTAPWRESFEYDRFDVRYLKVKDSAEKFAVVQFGVCPFRWDSDHHSFIAHPYNFFIFREDCEFLCQATSLEFLAKYQFDFNTCILEGMSYLSRRQEEEALRRLNLRYEDSNLNDVGDVPLASITDILFSERMKNRLSEWRDGLLKNGNGIGDSQFQTIFYKMRPALCLSGFTSHQLKLIQLVTRKHFENLAYVGCGQSSSLQELVVYIDSENDKDLLMKEVKDEYRKGAEMKIKNAIGFRHVIDLLSSAQKLIVGHNCFLDIAHIHSKFLGPLPPTAEEFVSAVNKYFPHIIDTKILLNANNVLLQRMKKSGTSLSAAFSLLCPQLATSSNKGINWASRPCVNVEVQVDDTRSSNWSSGVKHEAGYDAFMTGCVFAQACNHLGVDFKLKSSSENLAHNEKLQKLINLLYISWINWDIIDLRTGNRVAESLGFNYLRKQRPNILFKNIVLIWRFPSRLKAGEIRECICKAFGLNSVTSIYHVDETAVFVQFSKAELVSEFLVLKESLDRSNDPISVLHPLSKLLDGGNTCAADYETYKEICSSPISKVRFADQAAAVGINWKTKLVESKIDAESQHQDSFYKEDARTTKSASTKKSNAGDHSVIDDLLSGRSACDQVIDSFYAAEDQRIRATNL</sequence>
<proteinExistence type="inferred from homology"/>
<dbReference type="PANTHER" id="PTHR15092:SF22">
    <property type="entry name" value="POLY(A)-SPECIFIC RIBONUCLEASE PNLDC1"/>
    <property type="match status" value="1"/>
</dbReference>
<name>B9S9V2_RICCO</name>
<protein>
    <submittedName>
        <fullName evidence="3">Uncharacterized protein</fullName>
    </submittedName>
</protein>
<dbReference type="Gene3D" id="3.30.420.10">
    <property type="entry name" value="Ribonuclease H-like superfamily/Ribonuclease H"/>
    <property type="match status" value="2"/>
</dbReference>
<dbReference type="EMBL" id="EQ973899">
    <property type="protein sequence ID" value="EEF39622.1"/>
    <property type="molecule type" value="Genomic_DNA"/>
</dbReference>
<evidence type="ECO:0000256" key="1">
    <source>
        <dbReference type="ARBA" id="ARBA00001968"/>
    </source>
</evidence>
<dbReference type="GO" id="GO:0000175">
    <property type="term" value="F:3'-5'-RNA exonuclease activity"/>
    <property type="evidence" value="ECO:0000318"/>
    <property type="project" value="GO_Central"/>
</dbReference>
<organism evidence="3 4">
    <name type="scientific">Ricinus communis</name>
    <name type="common">Castor bean</name>
    <dbReference type="NCBI Taxonomy" id="3988"/>
    <lineage>
        <taxon>Eukaryota</taxon>
        <taxon>Viridiplantae</taxon>
        <taxon>Streptophyta</taxon>
        <taxon>Embryophyta</taxon>
        <taxon>Tracheophyta</taxon>
        <taxon>Spermatophyta</taxon>
        <taxon>Magnoliopsida</taxon>
        <taxon>eudicotyledons</taxon>
        <taxon>Gunneridae</taxon>
        <taxon>Pentapetalae</taxon>
        <taxon>rosids</taxon>
        <taxon>fabids</taxon>
        <taxon>Malpighiales</taxon>
        <taxon>Euphorbiaceae</taxon>
        <taxon>Acalyphoideae</taxon>
        <taxon>Acalypheae</taxon>
        <taxon>Ricinus</taxon>
    </lineage>
</organism>
<dbReference type="KEGG" id="rcu:8286856"/>
<evidence type="ECO:0000313" key="4">
    <source>
        <dbReference type="Proteomes" id="UP000008311"/>
    </source>
</evidence>
<dbReference type="STRING" id="3988.B9S9V2"/>
<dbReference type="SUPFAM" id="SSF53098">
    <property type="entry name" value="Ribonuclease H-like"/>
    <property type="match status" value="1"/>
</dbReference>
<evidence type="ECO:0000256" key="2">
    <source>
        <dbReference type="ARBA" id="ARBA00008372"/>
    </source>
</evidence>
<dbReference type="InParanoid" id="B9S9V2"/>
<gene>
    <name evidence="3" type="ORF">RCOM_0522460</name>
</gene>
<dbReference type="InterPro" id="IPR012337">
    <property type="entry name" value="RNaseH-like_sf"/>
</dbReference>
<dbReference type="InterPro" id="IPR036397">
    <property type="entry name" value="RNaseH_sf"/>
</dbReference>
<dbReference type="InterPro" id="IPR006941">
    <property type="entry name" value="RNase_CAF1"/>
</dbReference>
<dbReference type="Proteomes" id="UP000008311">
    <property type="component" value="Unassembled WGS sequence"/>
</dbReference>
<dbReference type="OMA" id="DHFPYIV"/>
<accession>B9S9V2</accession>
<evidence type="ECO:0000313" key="3">
    <source>
        <dbReference type="EMBL" id="EEF39622.1"/>
    </source>
</evidence>
<dbReference type="eggNOG" id="KOG1990">
    <property type="taxonomic scope" value="Eukaryota"/>
</dbReference>
<dbReference type="Pfam" id="PF04857">
    <property type="entry name" value="CAF1"/>
    <property type="match status" value="1"/>
</dbReference>
<dbReference type="GO" id="GO:0003723">
    <property type="term" value="F:RNA binding"/>
    <property type="evidence" value="ECO:0000318"/>
    <property type="project" value="GO_Central"/>
</dbReference>
<dbReference type="FunCoup" id="B9S9V2">
    <property type="interactions" value="2407"/>
</dbReference>
<dbReference type="PANTHER" id="PTHR15092">
    <property type="entry name" value="POLY A -SPECIFIC RIBONUCLEASE/TARGET OF EGR1, MEMBER 1"/>
    <property type="match status" value="1"/>
</dbReference>
<reference evidence="4" key="1">
    <citation type="journal article" date="2010" name="Nat. Biotechnol.">
        <title>Draft genome sequence of the oilseed species Ricinus communis.</title>
        <authorList>
            <person name="Chan A.P."/>
            <person name="Crabtree J."/>
            <person name="Zhao Q."/>
            <person name="Lorenzi H."/>
            <person name="Orvis J."/>
            <person name="Puiu D."/>
            <person name="Melake-Berhan A."/>
            <person name="Jones K.M."/>
            <person name="Redman J."/>
            <person name="Chen G."/>
            <person name="Cahoon E.B."/>
            <person name="Gedil M."/>
            <person name="Stanke M."/>
            <person name="Haas B.J."/>
            <person name="Wortman J.R."/>
            <person name="Fraser-Liggett C.M."/>
            <person name="Ravel J."/>
            <person name="Rabinowicz P.D."/>
        </authorList>
    </citation>
    <scope>NUCLEOTIDE SEQUENCE [LARGE SCALE GENOMIC DNA]</scope>
    <source>
        <strain evidence="4">cv. Hale</strain>
    </source>
</reference>
<comment type="similarity">
    <text evidence="2">Belongs to the CAF1 family.</text>
</comment>
<keyword evidence="4" id="KW-1185">Reference proteome</keyword>
<dbReference type="AlphaFoldDB" id="B9S9V2"/>
<comment type="cofactor">
    <cofactor evidence="1">
        <name>a divalent metal cation</name>
        <dbReference type="ChEBI" id="CHEBI:60240"/>
    </cofactor>
</comment>
<dbReference type="OrthoDB" id="1432093at2759"/>
<dbReference type="InterPro" id="IPR051181">
    <property type="entry name" value="CAF1_poly(A)_ribonucleases"/>
</dbReference>